<accession>A0A841ILN2</accession>
<dbReference type="PANTHER" id="PTHR33824:SF7">
    <property type="entry name" value="POLYKETIDE CYCLASE_DEHYDRASE AND LIPID TRANSPORT SUPERFAMILY PROTEIN"/>
    <property type="match status" value="1"/>
</dbReference>
<dbReference type="EMBL" id="JACHJO010000004">
    <property type="protein sequence ID" value="MBB6119647.1"/>
    <property type="molecule type" value="Genomic_DNA"/>
</dbReference>
<feature type="domain" description="Coenzyme Q-binding protein COQ10 START" evidence="2">
    <location>
        <begin position="10"/>
        <end position="130"/>
    </location>
</feature>
<protein>
    <submittedName>
        <fullName evidence="3">Putative membrane protein</fullName>
    </submittedName>
</protein>
<evidence type="ECO:0000313" key="3">
    <source>
        <dbReference type="EMBL" id="MBB6119647.1"/>
    </source>
</evidence>
<evidence type="ECO:0000313" key="4">
    <source>
        <dbReference type="Proteomes" id="UP000536604"/>
    </source>
</evidence>
<reference evidence="3 4" key="1">
    <citation type="submission" date="2020-08" db="EMBL/GenBank/DDBJ databases">
        <title>Genomic Encyclopedia of Type Strains, Phase III (KMG-III): the genomes of soil and plant-associated and newly described type strains.</title>
        <authorList>
            <person name="Whitman W."/>
        </authorList>
    </citation>
    <scope>NUCLEOTIDE SEQUENCE [LARGE SCALE GENOMIC DNA]</scope>
    <source>
        <strain evidence="3 4">CECT 8712</strain>
    </source>
</reference>
<dbReference type="InterPro" id="IPR005031">
    <property type="entry name" value="COQ10_START"/>
</dbReference>
<dbReference type="SUPFAM" id="SSF55961">
    <property type="entry name" value="Bet v1-like"/>
    <property type="match status" value="1"/>
</dbReference>
<keyword evidence="4" id="KW-1185">Reference proteome</keyword>
<comment type="caution">
    <text evidence="3">The sequence shown here is derived from an EMBL/GenBank/DDBJ whole genome shotgun (WGS) entry which is preliminary data.</text>
</comment>
<dbReference type="PANTHER" id="PTHR33824">
    <property type="entry name" value="POLYKETIDE CYCLASE/DEHYDRASE AND LIPID TRANSPORT SUPERFAMILY PROTEIN"/>
    <property type="match status" value="1"/>
</dbReference>
<organism evidence="3 4">
    <name type="scientific">Nocardiopsis algeriensis</name>
    <dbReference type="NCBI Taxonomy" id="1478215"/>
    <lineage>
        <taxon>Bacteria</taxon>
        <taxon>Bacillati</taxon>
        <taxon>Actinomycetota</taxon>
        <taxon>Actinomycetes</taxon>
        <taxon>Streptosporangiales</taxon>
        <taxon>Nocardiopsidaceae</taxon>
        <taxon>Nocardiopsis</taxon>
    </lineage>
</organism>
<dbReference type="Proteomes" id="UP000536604">
    <property type="component" value="Unassembled WGS sequence"/>
</dbReference>
<dbReference type="CDD" id="cd07817">
    <property type="entry name" value="SRPBCC_8"/>
    <property type="match status" value="1"/>
</dbReference>
<dbReference type="Gene3D" id="3.30.530.20">
    <property type="match status" value="1"/>
</dbReference>
<dbReference type="AlphaFoldDB" id="A0A841ILN2"/>
<feature type="region of interest" description="Disordered" evidence="1">
    <location>
        <begin position="134"/>
        <end position="188"/>
    </location>
</feature>
<gene>
    <name evidence="3" type="ORF">FHS13_001596</name>
</gene>
<dbReference type="RefSeq" id="WP_184289873.1">
    <property type="nucleotide sequence ID" value="NZ_JACHJO010000004.1"/>
</dbReference>
<name>A0A841ILN2_9ACTN</name>
<dbReference type="InterPro" id="IPR047137">
    <property type="entry name" value="ORF3"/>
</dbReference>
<dbReference type="InterPro" id="IPR023393">
    <property type="entry name" value="START-like_dom_sf"/>
</dbReference>
<evidence type="ECO:0000259" key="2">
    <source>
        <dbReference type="Pfam" id="PF03364"/>
    </source>
</evidence>
<evidence type="ECO:0000256" key="1">
    <source>
        <dbReference type="SAM" id="MobiDB-lite"/>
    </source>
</evidence>
<sequence>MSDIVETVEVDVPVSVAYAQWTDFEQFPRFMEGVNSITRTGERLLHWNIEIAGQKREFDAEVTEQVPQERIAWRSVDGVSHAGVVTFHHISASRTRITLQLRTVPEGAVEQLGDKLGLVKARAKGDMKRFKEYIEGARTPDGAPGYTPGPTPNTTPDQRLGGFPGPTDPAPGRIPGEPGQNPGRFPGN</sequence>
<dbReference type="Pfam" id="PF03364">
    <property type="entry name" value="Polyketide_cyc"/>
    <property type="match status" value="1"/>
</dbReference>
<proteinExistence type="predicted"/>